<dbReference type="Pfam" id="PF23409">
    <property type="entry name" value="Beta-prop_EML"/>
    <property type="match status" value="1"/>
</dbReference>
<dbReference type="FunFam" id="2.130.10.10:FF:002220">
    <property type="entry name" value="EMAP-like 3"/>
    <property type="match status" value="1"/>
</dbReference>
<dbReference type="Pfam" id="PF03451">
    <property type="entry name" value="HELP"/>
    <property type="match status" value="1"/>
</dbReference>
<feature type="transmembrane region" description="Helical" evidence="9">
    <location>
        <begin position="849"/>
        <end position="869"/>
    </location>
</feature>
<dbReference type="OrthoDB" id="47802at2759"/>
<dbReference type="PROSITE" id="PS50082">
    <property type="entry name" value="WD_REPEATS_2"/>
    <property type="match status" value="1"/>
</dbReference>
<keyword evidence="5" id="KW-0677">Repeat</keyword>
<keyword evidence="9" id="KW-0812">Transmembrane</keyword>
<evidence type="ECO:0000256" key="8">
    <source>
        <dbReference type="SAM" id="MobiDB-lite"/>
    </source>
</evidence>
<feature type="transmembrane region" description="Helical" evidence="9">
    <location>
        <begin position="779"/>
        <end position="797"/>
    </location>
</feature>
<dbReference type="GO" id="GO:0000226">
    <property type="term" value="P:microtubule cytoskeleton organization"/>
    <property type="evidence" value="ECO:0007669"/>
    <property type="project" value="TreeGrafter"/>
</dbReference>
<dbReference type="InterPro" id="IPR011047">
    <property type="entry name" value="Quinoprotein_ADH-like_sf"/>
</dbReference>
<dbReference type="SUPFAM" id="SSF50998">
    <property type="entry name" value="Quinoprotein alcohol dehydrogenase-like"/>
    <property type="match status" value="1"/>
</dbReference>
<dbReference type="InterPro" id="IPR005108">
    <property type="entry name" value="HELP"/>
</dbReference>
<dbReference type="PANTHER" id="PTHR13720:SF50">
    <property type="entry name" value="ECHINODERM MICROTUBULE-ASSOCIATED PROTEIN-LIKE 2"/>
    <property type="match status" value="1"/>
</dbReference>
<evidence type="ECO:0000256" key="3">
    <source>
        <dbReference type="ARBA" id="ARBA00022490"/>
    </source>
</evidence>
<keyword evidence="9" id="KW-1133">Transmembrane helix</keyword>
<dbReference type="AlphaFoldDB" id="A0A834Y699"/>
<feature type="region of interest" description="Disordered" evidence="8">
    <location>
        <begin position="58"/>
        <end position="220"/>
    </location>
</feature>
<feature type="compositionally biased region" description="Basic and acidic residues" evidence="8">
    <location>
        <begin position="58"/>
        <end position="73"/>
    </location>
</feature>
<dbReference type="SMART" id="SM00320">
    <property type="entry name" value="WD40"/>
    <property type="match status" value="7"/>
</dbReference>
<dbReference type="GO" id="GO:0008017">
    <property type="term" value="F:microtubule binding"/>
    <property type="evidence" value="ECO:0007669"/>
    <property type="project" value="TreeGrafter"/>
</dbReference>
<dbReference type="InterPro" id="IPR001680">
    <property type="entry name" value="WD40_rpt"/>
</dbReference>
<gene>
    <name evidence="11" type="ORF">HCN44_011000</name>
</gene>
<evidence type="ECO:0000313" key="11">
    <source>
        <dbReference type="EMBL" id="KAF7998592.1"/>
    </source>
</evidence>
<evidence type="ECO:0000256" key="6">
    <source>
        <dbReference type="ARBA" id="ARBA00023212"/>
    </source>
</evidence>
<evidence type="ECO:0000256" key="7">
    <source>
        <dbReference type="PROSITE-ProRule" id="PRU00221"/>
    </source>
</evidence>
<keyword evidence="4 7" id="KW-0853">WD repeat</keyword>
<feature type="compositionally biased region" description="Polar residues" evidence="8">
    <location>
        <begin position="199"/>
        <end position="212"/>
    </location>
</feature>
<reference evidence="11 12" key="1">
    <citation type="submission" date="2020-08" db="EMBL/GenBank/DDBJ databases">
        <title>Aphidius gifuensis genome sequencing and assembly.</title>
        <authorList>
            <person name="Du Z."/>
        </authorList>
    </citation>
    <scope>NUCLEOTIDE SEQUENCE [LARGE SCALE GENOMIC DNA]</scope>
    <source>
        <strain evidence="11">YNYX2018</strain>
        <tissue evidence="11">Adults</tissue>
    </source>
</reference>
<name>A0A834Y699_APHGI</name>
<comment type="subcellular location">
    <subcellularLocation>
        <location evidence="1">Cytoplasm</location>
        <location evidence="1">Cytoskeleton</location>
    </subcellularLocation>
</comment>
<feature type="transmembrane region" description="Helical" evidence="9">
    <location>
        <begin position="309"/>
        <end position="328"/>
    </location>
</feature>
<feature type="transmembrane region" description="Helical" evidence="9">
    <location>
        <begin position="818"/>
        <end position="837"/>
    </location>
</feature>
<feature type="compositionally biased region" description="Polar residues" evidence="8">
    <location>
        <begin position="74"/>
        <end position="94"/>
    </location>
</feature>
<evidence type="ECO:0000256" key="1">
    <source>
        <dbReference type="ARBA" id="ARBA00004245"/>
    </source>
</evidence>
<evidence type="ECO:0000256" key="4">
    <source>
        <dbReference type="ARBA" id="ARBA00022574"/>
    </source>
</evidence>
<dbReference type="GO" id="GO:0072686">
    <property type="term" value="C:mitotic spindle"/>
    <property type="evidence" value="ECO:0007669"/>
    <property type="project" value="TreeGrafter"/>
</dbReference>
<dbReference type="PANTHER" id="PTHR13720">
    <property type="entry name" value="WD-40 REPEAT PROTEIN"/>
    <property type="match status" value="1"/>
</dbReference>
<organism evidence="11 12">
    <name type="scientific">Aphidius gifuensis</name>
    <name type="common">Parasitoid wasp</name>
    <dbReference type="NCBI Taxonomy" id="684658"/>
    <lineage>
        <taxon>Eukaryota</taxon>
        <taxon>Metazoa</taxon>
        <taxon>Ecdysozoa</taxon>
        <taxon>Arthropoda</taxon>
        <taxon>Hexapoda</taxon>
        <taxon>Insecta</taxon>
        <taxon>Pterygota</taxon>
        <taxon>Neoptera</taxon>
        <taxon>Endopterygota</taxon>
        <taxon>Hymenoptera</taxon>
        <taxon>Apocrita</taxon>
        <taxon>Ichneumonoidea</taxon>
        <taxon>Braconidae</taxon>
        <taxon>Aphidiinae</taxon>
        <taxon>Aphidius</taxon>
    </lineage>
</organism>
<keyword evidence="3" id="KW-0963">Cytoplasm</keyword>
<keyword evidence="12" id="KW-1185">Reference proteome</keyword>
<feature type="repeat" description="WD" evidence="7">
    <location>
        <begin position="613"/>
        <end position="654"/>
    </location>
</feature>
<keyword evidence="9" id="KW-0472">Membrane</keyword>
<dbReference type="InterPro" id="IPR015943">
    <property type="entry name" value="WD40/YVTN_repeat-like_dom_sf"/>
</dbReference>
<feature type="transmembrane region" description="Helical" evidence="9">
    <location>
        <begin position="736"/>
        <end position="759"/>
    </location>
</feature>
<dbReference type="CDD" id="cd21931">
    <property type="entry name" value="TD_EMAP-like"/>
    <property type="match status" value="1"/>
</dbReference>
<keyword evidence="6" id="KW-0206">Cytoskeleton</keyword>
<comment type="similarity">
    <text evidence="2">Belongs to the WD repeat EMAP family.</text>
</comment>
<comment type="caution">
    <text evidence="11">The sequence shown here is derived from an EMBL/GenBank/DDBJ whole genome shotgun (WGS) entry which is preliminary data.</text>
</comment>
<protein>
    <recommendedName>
        <fullName evidence="10">EML-like first beta-propeller domain-containing protein</fullName>
    </recommendedName>
</protein>
<evidence type="ECO:0000256" key="9">
    <source>
        <dbReference type="SAM" id="Phobius"/>
    </source>
</evidence>
<feature type="domain" description="EML-like first beta-propeller" evidence="10">
    <location>
        <begin position="334"/>
        <end position="603"/>
    </location>
</feature>
<dbReference type="InterPro" id="IPR050630">
    <property type="entry name" value="WD_repeat_EMAP"/>
</dbReference>
<dbReference type="InterPro" id="IPR055439">
    <property type="entry name" value="Beta-prop_EML_1st"/>
</dbReference>
<evidence type="ECO:0000256" key="2">
    <source>
        <dbReference type="ARBA" id="ARBA00006489"/>
    </source>
</evidence>
<dbReference type="Proteomes" id="UP000639338">
    <property type="component" value="Unassembled WGS sequence"/>
</dbReference>
<dbReference type="Gene3D" id="2.130.10.10">
    <property type="entry name" value="YVTN repeat-like/Quinoprotein amine dehydrogenase"/>
    <property type="match status" value="2"/>
</dbReference>
<dbReference type="InterPro" id="IPR049813">
    <property type="entry name" value="Elp-1-like_TD"/>
</dbReference>
<accession>A0A834Y699</accession>
<feature type="compositionally biased region" description="Low complexity" evidence="8">
    <location>
        <begin position="148"/>
        <end position="177"/>
    </location>
</feature>
<dbReference type="EMBL" id="JACMRX010000001">
    <property type="protein sequence ID" value="KAF7998592.1"/>
    <property type="molecule type" value="Genomic_DNA"/>
</dbReference>
<evidence type="ECO:0000313" key="12">
    <source>
        <dbReference type="Proteomes" id="UP000639338"/>
    </source>
</evidence>
<feature type="transmembrane region" description="Helical" evidence="9">
    <location>
        <begin position="881"/>
        <end position="905"/>
    </location>
</feature>
<evidence type="ECO:0000259" key="10">
    <source>
        <dbReference type="Pfam" id="PF23409"/>
    </source>
</evidence>
<proteinExistence type="inferred from homology"/>
<evidence type="ECO:0000256" key="5">
    <source>
        <dbReference type="ARBA" id="ARBA00022737"/>
    </source>
</evidence>
<sequence>MDKIEEVDQAWNEMLGRETESLLGRVVSLERQSLAQKDEIVCLRTTLANALRRISQLEGKDKRDHDKNERKNDQLNNASSMINGHVSNKNVQNPKKSDVRLRQTDALCLRNSLKSGSDVRDATPSPRRPVSSGAPSQLPQRRSVHYQSTGSLHSESPSSSSVSPVSSPSPRVTPLPVTKSPAVRPNGPPPSSLKRAKRWSSTGDFIHSPQSPSNASLSGASRLSASTKSLFNLFKPSATSNVKHGTRDMQFNEIEGTARMYLRGRPIVFYAPTPLIESYDLHKVIIPPQSKLKLDWVYGYRGRDCRSNLHFLPTGEIVYFVAAVVVLYNMEEHSQRHYLGHTDDIKCIAIHPNKMIVATGQVAGTNKKDALPHIRIWNAVSLATLSVIGSGEFDGSICCLSFSKADNGNFLCAIDETSDHNISIWDWQKGERGVKVTETKCSVDTVVCAEWHPLERNQIVSCGKGHVSFWSLDGGNMLYKRMGVFESREKPRYVTCVAFNQNGDILTGDSNGNIIVWARGTNTVARLVRNIHEGSIFSICVLKNGNIITGGGKDGKILYFDESLNLAGEGVQIEDHFGGIRTVSESRGSQLLIGTTRNCILVGDFEIGFSPAMLGHIEEVWGLAEHPILLQFATAGHDRLLQMWDSPSHSVVWSKDIGEQAQSICFSPDGEVIVVGCVSGKWLVIDSESREIYAHHADGAEPIQYVCVYPDRLHTHILPRTCQYSEYILDRGALKIFLITVCRCAPSWAQTLLCILMMIFVNDGAGGYTYLNHSPWNGIYLADLVFPCFIWIMGFCIPMSIKSLRQKAFTSKMIYKKIVIRSVLLFCIGISLNSLGGNIQLENIRIFGVLQRCAVGYFVVSITYSLMSFKDRHHKRLLFRMTYDIIVLMPQWIIMVIILSSHWYFTFYHEFTGCKM</sequence>